<dbReference type="RefSeq" id="WP_194122815.1">
    <property type="nucleotide sequence ID" value="NZ_JACYGY010000001.1"/>
</dbReference>
<reference evidence="4" key="1">
    <citation type="submission" date="2023-07" db="EMBL/GenBank/DDBJ databases">
        <title>Dyadobacter sp. nov 'subterranea' isolated from contaminted grondwater.</title>
        <authorList>
            <person name="Szabo I."/>
            <person name="Al-Omari J."/>
            <person name="Szerdahelyi S.G."/>
            <person name="Rado J."/>
        </authorList>
    </citation>
    <scope>NUCLEOTIDE SEQUENCE [LARGE SCALE GENOMIC DNA]</scope>
    <source>
        <strain evidence="4">UP-52</strain>
    </source>
</reference>
<sequence>MAFFNWKGIFIVGLSLILNSNSFSQGYNSVVISEIMVDPTPVVGLPAIEYTELYNRSGQALSLKNWKLVIGTRTAVFPDSVIQPEEYVLLCNKVNAASFNGFGKIIPLSTFSLPNTAGTISLYRPGNNLVFSVSYESSWWSSDKRAGGYAIEMIDSDNPCGEQNNWKVSEDPLGGTRRK</sequence>
<evidence type="ECO:0000313" key="3">
    <source>
        <dbReference type="EMBL" id="MBE9464779.1"/>
    </source>
</evidence>
<feature type="region of interest" description="Disordered" evidence="1">
    <location>
        <begin position="157"/>
        <end position="179"/>
    </location>
</feature>
<dbReference type="EMBL" id="JACYGY010000001">
    <property type="protein sequence ID" value="MBE9464779.1"/>
    <property type="molecule type" value="Genomic_DNA"/>
</dbReference>
<keyword evidence="4" id="KW-1185">Reference proteome</keyword>
<protein>
    <submittedName>
        <fullName evidence="3">Lamin tail domain-containing protein</fullName>
    </submittedName>
</protein>
<dbReference type="InterPro" id="IPR036415">
    <property type="entry name" value="Lamin_tail_dom_sf"/>
</dbReference>
<evidence type="ECO:0000259" key="2">
    <source>
        <dbReference type="PROSITE" id="PS51841"/>
    </source>
</evidence>
<dbReference type="PROSITE" id="PS51841">
    <property type="entry name" value="LTD"/>
    <property type="match status" value="1"/>
</dbReference>
<evidence type="ECO:0000313" key="4">
    <source>
        <dbReference type="Proteomes" id="UP000634134"/>
    </source>
</evidence>
<feature type="domain" description="LTD" evidence="2">
    <location>
        <begin position="21"/>
        <end position="137"/>
    </location>
</feature>
<organism evidence="3 4">
    <name type="scientific">Dyadobacter subterraneus</name>
    <dbReference type="NCBI Taxonomy" id="2773304"/>
    <lineage>
        <taxon>Bacteria</taxon>
        <taxon>Pseudomonadati</taxon>
        <taxon>Bacteroidota</taxon>
        <taxon>Cytophagia</taxon>
        <taxon>Cytophagales</taxon>
        <taxon>Spirosomataceae</taxon>
        <taxon>Dyadobacter</taxon>
    </lineage>
</organism>
<dbReference type="SUPFAM" id="SSF74853">
    <property type="entry name" value="Lamin A/C globular tail domain"/>
    <property type="match status" value="1"/>
</dbReference>
<proteinExistence type="predicted"/>
<dbReference type="Proteomes" id="UP000634134">
    <property type="component" value="Unassembled WGS sequence"/>
</dbReference>
<name>A0ABR9WKT7_9BACT</name>
<dbReference type="Pfam" id="PF00932">
    <property type="entry name" value="LTD"/>
    <property type="match status" value="1"/>
</dbReference>
<gene>
    <name evidence="3" type="ORF">IEE83_23080</name>
</gene>
<evidence type="ECO:0000256" key="1">
    <source>
        <dbReference type="SAM" id="MobiDB-lite"/>
    </source>
</evidence>
<accession>A0ABR9WKT7</accession>
<comment type="caution">
    <text evidence="3">The sequence shown here is derived from an EMBL/GenBank/DDBJ whole genome shotgun (WGS) entry which is preliminary data.</text>
</comment>
<dbReference type="InterPro" id="IPR001322">
    <property type="entry name" value="Lamin_tail_dom"/>
</dbReference>